<reference evidence="1" key="1">
    <citation type="submission" date="2020-08" db="EMBL/GenBank/DDBJ databases">
        <title>Genome public.</title>
        <authorList>
            <person name="Liu C."/>
            <person name="Sun Q."/>
        </authorList>
    </citation>
    <scope>NUCLEOTIDE SEQUENCE</scope>
    <source>
        <strain evidence="1">BX15</strain>
    </source>
</reference>
<dbReference type="Gene3D" id="1.10.150.240">
    <property type="entry name" value="Putative phosphatase, domain 2"/>
    <property type="match status" value="1"/>
</dbReference>
<accession>A0A923S728</accession>
<protein>
    <submittedName>
        <fullName evidence="1">HAD family phosphatase</fullName>
    </submittedName>
</protein>
<name>A0A923S728_9FIRM</name>
<dbReference type="RefSeq" id="WP_187014490.1">
    <property type="nucleotide sequence ID" value="NZ_JACOQI010000006.1"/>
</dbReference>
<dbReference type="Proteomes" id="UP000620327">
    <property type="component" value="Unassembled WGS sequence"/>
</dbReference>
<dbReference type="CDD" id="cd07505">
    <property type="entry name" value="HAD_BPGM-like"/>
    <property type="match status" value="1"/>
</dbReference>
<dbReference type="InterPro" id="IPR041492">
    <property type="entry name" value="HAD_2"/>
</dbReference>
<organism evidence="1 2">
    <name type="scientific">Dysosmobacter segnis</name>
    <dbReference type="NCBI Taxonomy" id="2763042"/>
    <lineage>
        <taxon>Bacteria</taxon>
        <taxon>Bacillati</taxon>
        <taxon>Bacillota</taxon>
        <taxon>Clostridia</taxon>
        <taxon>Eubacteriales</taxon>
        <taxon>Oscillospiraceae</taxon>
        <taxon>Dysosmobacter</taxon>
    </lineage>
</organism>
<evidence type="ECO:0000313" key="1">
    <source>
        <dbReference type="EMBL" id="MBC5770196.1"/>
    </source>
</evidence>
<dbReference type="GO" id="GO:0016791">
    <property type="term" value="F:phosphatase activity"/>
    <property type="evidence" value="ECO:0007669"/>
    <property type="project" value="TreeGrafter"/>
</dbReference>
<dbReference type="PANTHER" id="PTHR18901:SF38">
    <property type="entry name" value="PSEUDOURIDINE-5'-PHOSPHATASE"/>
    <property type="match status" value="1"/>
</dbReference>
<dbReference type="NCBIfam" id="TIGR01509">
    <property type="entry name" value="HAD-SF-IA-v3"/>
    <property type="match status" value="1"/>
</dbReference>
<sequence>MYLFDMDGTLIDSNDVWKDVDREFLARRGLPYTKAYYEGVAHTIFPLAAKFTKEFCNLPDSEEDIMAEWMELAKDAYAHVTVKPGVRAFLKQCKAENRRMALVTSSVPMHCRTAMEKLDLMKYFESVTFAQELGIEKKDKRLWLGVAERYGVEPETCTLFDDSLAACKGARSAKMRVVGVYDSFFAGDEKEMRSFCDVYIKSFEELLWKPEYRKD</sequence>
<dbReference type="InterPro" id="IPR023198">
    <property type="entry name" value="PGP-like_dom2"/>
</dbReference>
<dbReference type="SFLD" id="SFLDS00003">
    <property type="entry name" value="Haloacid_Dehalogenase"/>
    <property type="match status" value="1"/>
</dbReference>
<dbReference type="InterPro" id="IPR023214">
    <property type="entry name" value="HAD_sf"/>
</dbReference>
<dbReference type="Pfam" id="PF13419">
    <property type="entry name" value="HAD_2"/>
    <property type="match status" value="1"/>
</dbReference>
<dbReference type="InterPro" id="IPR006439">
    <property type="entry name" value="HAD-SF_hydro_IA"/>
</dbReference>
<dbReference type="SFLD" id="SFLDG01129">
    <property type="entry name" value="C1.5:_HAD__Beta-PGM__Phosphata"/>
    <property type="match status" value="1"/>
</dbReference>
<proteinExistence type="predicted"/>
<dbReference type="Gene3D" id="3.40.50.1000">
    <property type="entry name" value="HAD superfamily/HAD-like"/>
    <property type="match status" value="1"/>
</dbReference>
<dbReference type="EMBL" id="JACOQI010000006">
    <property type="protein sequence ID" value="MBC5770196.1"/>
    <property type="molecule type" value="Genomic_DNA"/>
</dbReference>
<gene>
    <name evidence="1" type="ORF">H8Z83_07660</name>
</gene>
<keyword evidence="2" id="KW-1185">Reference proteome</keyword>
<evidence type="ECO:0000313" key="2">
    <source>
        <dbReference type="Proteomes" id="UP000620327"/>
    </source>
</evidence>
<dbReference type="InterPro" id="IPR036412">
    <property type="entry name" value="HAD-like_sf"/>
</dbReference>
<dbReference type="SUPFAM" id="SSF56784">
    <property type="entry name" value="HAD-like"/>
    <property type="match status" value="1"/>
</dbReference>
<comment type="caution">
    <text evidence="1">The sequence shown here is derived from an EMBL/GenBank/DDBJ whole genome shotgun (WGS) entry which is preliminary data.</text>
</comment>
<dbReference type="AlphaFoldDB" id="A0A923S728"/>
<dbReference type="PANTHER" id="PTHR18901">
    <property type="entry name" value="2-DEOXYGLUCOSE-6-PHOSPHATE PHOSPHATASE 2"/>
    <property type="match status" value="1"/>
</dbReference>